<reference evidence="3" key="1">
    <citation type="journal article" date="2013" name="Nature">
        <title>Pan genome of the phytoplankton Emiliania underpins its global distribution.</title>
        <authorList>
            <person name="Read B.A."/>
            <person name="Kegel J."/>
            <person name="Klute M.J."/>
            <person name="Kuo A."/>
            <person name="Lefebvre S.C."/>
            <person name="Maumus F."/>
            <person name="Mayer C."/>
            <person name="Miller J."/>
            <person name="Monier A."/>
            <person name="Salamov A."/>
            <person name="Young J."/>
            <person name="Aguilar M."/>
            <person name="Claverie J.M."/>
            <person name="Frickenhaus S."/>
            <person name="Gonzalez K."/>
            <person name="Herman E.K."/>
            <person name="Lin Y.C."/>
            <person name="Napier J."/>
            <person name="Ogata H."/>
            <person name="Sarno A.F."/>
            <person name="Shmutz J."/>
            <person name="Schroeder D."/>
            <person name="de Vargas C."/>
            <person name="Verret F."/>
            <person name="von Dassow P."/>
            <person name="Valentin K."/>
            <person name="Van de Peer Y."/>
            <person name="Wheeler G."/>
            <person name="Dacks J.B."/>
            <person name="Delwiche C.F."/>
            <person name="Dyhrman S.T."/>
            <person name="Glockner G."/>
            <person name="John U."/>
            <person name="Richards T."/>
            <person name="Worden A.Z."/>
            <person name="Zhang X."/>
            <person name="Grigoriev I.V."/>
            <person name="Allen A.E."/>
            <person name="Bidle K."/>
            <person name="Borodovsky M."/>
            <person name="Bowler C."/>
            <person name="Brownlee C."/>
            <person name="Cock J.M."/>
            <person name="Elias M."/>
            <person name="Gladyshev V.N."/>
            <person name="Groth M."/>
            <person name="Guda C."/>
            <person name="Hadaegh A."/>
            <person name="Iglesias-Rodriguez M.D."/>
            <person name="Jenkins J."/>
            <person name="Jones B.M."/>
            <person name="Lawson T."/>
            <person name="Leese F."/>
            <person name="Lindquist E."/>
            <person name="Lobanov A."/>
            <person name="Lomsadze A."/>
            <person name="Malik S.B."/>
            <person name="Marsh M.E."/>
            <person name="Mackinder L."/>
            <person name="Mock T."/>
            <person name="Mueller-Roeber B."/>
            <person name="Pagarete A."/>
            <person name="Parker M."/>
            <person name="Probert I."/>
            <person name="Quesneville H."/>
            <person name="Raines C."/>
            <person name="Rensing S.A."/>
            <person name="Riano-Pachon D.M."/>
            <person name="Richier S."/>
            <person name="Rokitta S."/>
            <person name="Shiraiwa Y."/>
            <person name="Soanes D.M."/>
            <person name="van der Giezen M."/>
            <person name="Wahlund T.M."/>
            <person name="Williams B."/>
            <person name="Wilson W."/>
            <person name="Wolfe G."/>
            <person name="Wurch L.L."/>
        </authorList>
    </citation>
    <scope>NUCLEOTIDE SEQUENCE</scope>
</reference>
<keyword evidence="3" id="KW-1185">Reference proteome</keyword>
<accession>A0A0D3K2M0</accession>
<dbReference type="GO" id="GO:0033897">
    <property type="term" value="F:ribonuclease T2 activity"/>
    <property type="evidence" value="ECO:0007669"/>
    <property type="project" value="InterPro"/>
</dbReference>
<dbReference type="SUPFAM" id="SSF55895">
    <property type="entry name" value="Ribonuclease Rh-like"/>
    <property type="match status" value="1"/>
</dbReference>
<evidence type="ECO:0000313" key="3">
    <source>
        <dbReference type="Proteomes" id="UP000013827"/>
    </source>
</evidence>
<dbReference type="Gene3D" id="3.90.730.10">
    <property type="entry name" value="Ribonuclease T2-like"/>
    <property type="match status" value="1"/>
</dbReference>
<dbReference type="KEGG" id="ehx:EMIHUDRAFT_99465"/>
<dbReference type="InterPro" id="IPR036430">
    <property type="entry name" value="RNase_T2-like_sf"/>
</dbReference>
<name>A0A0D3K2M0_EMIH1</name>
<dbReference type="HOGENOM" id="CLU_439168_0_0_1"/>
<dbReference type="Proteomes" id="UP000013827">
    <property type="component" value="Unassembled WGS sequence"/>
</dbReference>
<proteinExistence type="predicted"/>
<dbReference type="InterPro" id="IPR033130">
    <property type="entry name" value="RNase_T2_His_AS_2"/>
</dbReference>
<organism evidence="2 3">
    <name type="scientific">Emiliania huxleyi (strain CCMP1516)</name>
    <dbReference type="NCBI Taxonomy" id="280463"/>
    <lineage>
        <taxon>Eukaryota</taxon>
        <taxon>Haptista</taxon>
        <taxon>Haptophyta</taxon>
        <taxon>Prymnesiophyceae</taxon>
        <taxon>Isochrysidales</taxon>
        <taxon>Noelaerhabdaceae</taxon>
        <taxon>Emiliania</taxon>
    </lineage>
</organism>
<dbReference type="GeneID" id="17275279"/>
<dbReference type="PROSITE" id="PS00531">
    <property type="entry name" value="RNASE_T2_2"/>
    <property type="match status" value="1"/>
</dbReference>
<dbReference type="RefSeq" id="XP_005782434.1">
    <property type="nucleotide sequence ID" value="XM_005782377.1"/>
</dbReference>
<dbReference type="GO" id="GO:0003723">
    <property type="term" value="F:RNA binding"/>
    <property type="evidence" value="ECO:0007669"/>
    <property type="project" value="InterPro"/>
</dbReference>
<sequence length="637" mass="66679">MAGWQRSLDDGRSRWAETFAESLAVVRGIAAQPPPSAAGSVYELLGPGVSLADADFAAEIADAEAREAAQRAALVPKLERLVEEHERQLQSMYAAVQASRASVRGLGAAVAVDRGPLGLSCSAADQSAAAAATVEAYELEFQLKAAALVRLTKLTGRAGGRAGGSEDAAEANALVTSWEAQPMLQPAESIDMALEEQRELERAASVAAEGSGGAQHSEEATSPVTCTSLKPLSAPAAGPASKLEPAPWLVPVPPTPPLLSAGALALSAFSCMSRKIPFSSCTPYTEVGYVSFIPATNSSIDTRPSPTPSGTSIQSKGRLGACATVAGFFRFASSFSFLTTWTNVSSSHSANSLLQYGTNSYRCIVSIRKRILIGAVVAGALLVALLYSRKQQGGFMECGSSVALCGVLTLSSGLGPGKYGLGPGLHGLWPENGDYGSSACVYTCYEKPGETEAEILDFQEHEFTKHGACAGVDSADDYFTQARLLPRMNLMCSHLLRLTPSHGSLQACGLASGPLGLIRTARVGGMTLIEPVLLAAGYPVWEVDSEHAEVQLSACAKPSGEWVLARQRDFEKTCGAPSLEEQEAELVGEEMDLIHLLESRTCVPGERGPPCSADADCGSKPNCVRCARSGFCTDQVL</sequence>
<reference evidence="2" key="2">
    <citation type="submission" date="2024-10" db="UniProtKB">
        <authorList>
            <consortium name="EnsemblProtists"/>
        </authorList>
    </citation>
    <scope>IDENTIFICATION</scope>
</reference>
<dbReference type="PaxDb" id="2903-EOD30005"/>
<protein>
    <submittedName>
        <fullName evidence="2">Uncharacterized protein</fullName>
    </submittedName>
</protein>
<feature type="region of interest" description="Disordered" evidence="1">
    <location>
        <begin position="201"/>
        <end position="225"/>
    </location>
</feature>
<dbReference type="EnsemblProtists" id="EOD30005">
    <property type="protein sequence ID" value="EOD30005"/>
    <property type="gene ID" value="EMIHUDRAFT_99465"/>
</dbReference>
<dbReference type="AlphaFoldDB" id="A0A0D3K2M0"/>
<evidence type="ECO:0000313" key="2">
    <source>
        <dbReference type="EnsemblProtists" id="EOD30005"/>
    </source>
</evidence>
<evidence type="ECO:0000256" key="1">
    <source>
        <dbReference type="SAM" id="MobiDB-lite"/>
    </source>
</evidence>